<name>A0ABV0ZSZ7_9TELE</name>
<comment type="caution">
    <text evidence="1">The sequence shown here is derived from an EMBL/GenBank/DDBJ whole genome shotgun (WGS) entry which is preliminary data.</text>
</comment>
<keyword evidence="2" id="KW-1185">Reference proteome</keyword>
<dbReference type="InterPro" id="IPR026091">
    <property type="entry name" value="HPS4"/>
</dbReference>
<feature type="non-terminal residue" evidence="1">
    <location>
        <position position="118"/>
    </location>
</feature>
<dbReference type="Proteomes" id="UP001469553">
    <property type="component" value="Unassembled WGS sequence"/>
</dbReference>
<evidence type="ECO:0000313" key="2">
    <source>
        <dbReference type="Proteomes" id="UP001469553"/>
    </source>
</evidence>
<dbReference type="PANTHER" id="PTHR14407">
    <property type="entry name" value="HERMANSKY-PUDLAK SYNDROME 4 PROTEIN LIGHT-EAR PROTEIN-RELATED"/>
    <property type="match status" value="1"/>
</dbReference>
<sequence>MWQEVDQFKGAEYFHKALLFALQLNSKERLAAEWARYLFHVLSGPSELHYILRSLRTIDLTKVDPLLLLKAALILQACQRCPLVLAGCVLFRGRAVSTQMPPQLTMKVMVHESKTYTK</sequence>
<reference evidence="1 2" key="1">
    <citation type="submission" date="2021-06" db="EMBL/GenBank/DDBJ databases">
        <authorList>
            <person name="Palmer J.M."/>
        </authorList>
    </citation>
    <scope>NUCLEOTIDE SEQUENCE [LARGE SCALE GENOMIC DNA]</scope>
    <source>
        <strain evidence="1 2">AS_MEX2019</strain>
        <tissue evidence="1">Muscle</tissue>
    </source>
</reference>
<dbReference type="EMBL" id="JAHRIP010072309">
    <property type="protein sequence ID" value="MEQ2309339.1"/>
    <property type="molecule type" value="Genomic_DNA"/>
</dbReference>
<accession>A0ABV0ZSZ7</accession>
<proteinExistence type="predicted"/>
<evidence type="ECO:0000313" key="1">
    <source>
        <dbReference type="EMBL" id="MEQ2309339.1"/>
    </source>
</evidence>
<organism evidence="1 2">
    <name type="scientific">Ameca splendens</name>
    <dbReference type="NCBI Taxonomy" id="208324"/>
    <lineage>
        <taxon>Eukaryota</taxon>
        <taxon>Metazoa</taxon>
        <taxon>Chordata</taxon>
        <taxon>Craniata</taxon>
        <taxon>Vertebrata</taxon>
        <taxon>Euteleostomi</taxon>
        <taxon>Actinopterygii</taxon>
        <taxon>Neopterygii</taxon>
        <taxon>Teleostei</taxon>
        <taxon>Neoteleostei</taxon>
        <taxon>Acanthomorphata</taxon>
        <taxon>Ovalentaria</taxon>
        <taxon>Atherinomorphae</taxon>
        <taxon>Cyprinodontiformes</taxon>
        <taxon>Goodeidae</taxon>
        <taxon>Ameca</taxon>
    </lineage>
</organism>
<dbReference type="PANTHER" id="PTHR14407:SF9">
    <property type="entry name" value="BLOC-3 COMPLEX MEMBER HPS4"/>
    <property type="match status" value="1"/>
</dbReference>
<protein>
    <submittedName>
        <fullName evidence="1">Uncharacterized protein</fullName>
    </submittedName>
</protein>
<gene>
    <name evidence="1" type="ORF">AMECASPLE_037649</name>
</gene>